<dbReference type="Proteomes" id="UP001154282">
    <property type="component" value="Unassembled WGS sequence"/>
</dbReference>
<dbReference type="EMBL" id="CAMGYJ010000011">
    <property type="protein sequence ID" value="CAI0558771.1"/>
    <property type="molecule type" value="Genomic_DNA"/>
</dbReference>
<proteinExistence type="predicted"/>
<sequence length="141" mass="16218">MFRRMRRLSQRVRRRREATENPPLRTLIPHRLHRRLAAEQRQLPALQDQHFLLLFSNRARVVAAAHGSGFRVVVRSQPDSVPGKDRDRRGRRLRGNRIGKLRHQQPAELHGPDAASGAGKANEFRGTSADDADIRIRRCRG</sequence>
<keyword evidence="3" id="KW-1185">Reference proteome</keyword>
<dbReference type="AlphaFoldDB" id="A0AAV0RNU6"/>
<feature type="compositionally biased region" description="Basic residues" evidence="1">
    <location>
        <begin position="1"/>
        <end position="16"/>
    </location>
</feature>
<gene>
    <name evidence="2" type="ORF">LITE_LOCUS48914</name>
</gene>
<reference evidence="2" key="1">
    <citation type="submission" date="2022-08" db="EMBL/GenBank/DDBJ databases">
        <authorList>
            <person name="Gutierrez-Valencia J."/>
        </authorList>
    </citation>
    <scope>NUCLEOTIDE SEQUENCE</scope>
</reference>
<feature type="compositionally biased region" description="Basic residues" evidence="1">
    <location>
        <begin position="89"/>
        <end position="103"/>
    </location>
</feature>
<name>A0AAV0RNU6_9ROSI</name>
<accession>A0AAV0RNU6</accession>
<feature type="region of interest" description="Disordered" evidence="1">
    <location>
        <begin position="1"/>
        <end position="23"/>
    </location>
</feature>
<protein>
    <submittedName>
        <fullName evidence="2">Uncharacterized protein</fullName>
    </submittedName>
</protein>
<feature type="region of interest" description="Disordered" evidence="1">
    <location>
        <begin position="76"/>
        <end position="141"/>
    </location>
</feature>
<evidence type="ECO:0000313" key="2">
    <source>
        <dbReference type="EMBL" id="CAI0558771.1"/>
    </source>
</evidence>
<evidence type="ECO:0000256" key="1">
    <source>
        <dbReference type="SAM" id="MobiDB-lite"/>
    </source>
</evidence>
<evidence type="ECO:0000313" key="3">
    <source>
        <dbReference type="Proteomes" id="UP001154282"/>
    </source>
</evidence>
<organism evidence="2 3">
    <name type="scientific">Linum tenue</name>
    <dbReference type="NCBI Taxonomy" id="586396"/>
    <lineage>
        <taxon>Eukaryota</taxon>
        <taxon>Viridiplantae</taxon>
        <taxon>Streptophyta</taxon>
        <taxon>Embryophyta</taxon>
        <taxon>Tracheophyta</taxon>
        <taxon>Spermatophyta</taxon>
        <taxon>Magnoliopsida</taxon>
        <taxon>eudicotyledons</taxon>
        <taxon>Gunneridae</taxon>
        <taxon>Pentapetalae</taxon>
        <taxon>rosids</taxon>
        <taxon>fabids</taxon>
        <taxon>Malpighiales</taxon>
        <taxon>Linaceae</taxon>
        <taxon>Linum</taxon>
    </lineage>
</organism>
<feature type="compositionally biased region" description="Basic and acidic residues" evidence="1">
    <location>
        <begin position="132"/>
        <end position="141"/>
    </location>
</feature>
<comment type="caution">
    <text evidence="2">The sequence shown here is derived from an EMBL/GenBank/DDBJ whole genome shotgun (WGS) entry which is preliminary data.</text>
</comment>